<evidence type="ECO:0000313" key="7">
    <source>
        <dbReference type="EMBL" id="CAG8581910.1"/>
    </source>
</evidence>
<dbReference type="SUPFAM" id="SSF53720">
    <property type="entry name" value="ALDH-like"/>
    <property type="match status" value="1"/>
</dbReference>
<protein>
    <submittedName>
        <fullName evidence="7">4994_t:CDS:1</fullName>
    </submittedName>
</protein>
<reference evidence="7" key="1">
    <citation type="submission" date="2021-06" db="EMBL/GenBank/DDBJ databases">
        <authorList>
            <person name="Kallberg Y."/>
            <person name="Tangrot J."/>
            <person name="Rosling A."/>
        </authorList>
    </citation>
    <scope>NUCLEOTIDE SEQUENCE</scope>
    <source>
        <strain evidence="7">87-6 pot B 2015</strain>
    </source>
</reference>
<evidence type="ECO:0000256" key="4">
    <source>
        <dbReference type="PROSITE-ProRule" id="PRU10007"/>
    </source>
</evidence>
<gene>
    <name evidence="7" type="ORF">FMOSSE_LOCUS7990</name>
</gene>
<keyword evidence="3" id="KW-0520">NAD</keyword>
<dbReference type="EMBL" id="CAJVPP010001990">
    <property type="protein sequence ID" value="CAG8581910.1"/>
    <property type="molecule type" value="Genomic_DNA"/>
</dbReference>
<feature type="active site" evidence="4">
    <location>
        <position position="248"/>
    </location>
</feature>
<comment type="similarity">
    <text evidence="1 5">Belongs to the aldehyde dehydrogenase family.</text>
</comment>
<keyword evidence="8" id="KW-1185">Reference proteome</keyword>
<dbReference type="PANTHER" id="PTHR43720">
    <property type="entry name" value="2-AMINOMUCONIC SEMIALDEHYDE DEHYDROGENASE"/>
    <property type="match status" value="1"/>
</dbReference>
<evidence type="ECO:0000256" key="2">
    <source>
        <dbReference type="ARBA" id="ARBA00023002"/>
    </source>
</evidence>
<proteinExistence type="inferred from homology"/>
<dbReference type="Proteomes" id="UP000789375">
    <property type="component" value="Unassembled WGS sequence"/>
</dbReference>
<evidence type="ECO:0000259" key="6">
    <source>
        <dbReference type="Pfam" id="PF00171"/>
    </source>
</evidence>
<keyword evidence="2 5" id="KW-0560">Oxidoreductase</keyword>
<accession>A0A9N9G784</accession>
<evidence type="ECO:0000256" key="5">
    <source>
        <dbReference type="RuleBase" id="RU003345"/>
    </source>
</evidence>
<evidence type="ECO:0000256" key="1">
    <source>
        <dbReference type="ARBA" id="ARBA00009986"/>
    </source>
</evidence>
<dbReference type="InterPro" id="IPR015590">
    <property type="entry name" value="Aldehyde_DH_dom"/>
</dbReference>
<dbReference type="InterPro" id="IPR016161">
    <property type="entry name" value="Ald_DH/histidinol_DH"/>
</dbReference>
<feature type="domain" description="Aldehyde dehydrogenase" evidence="6">
    <location>
        <begin position="17"/>
        <end position="467"/>
    </location>
</feature>
<dbReference type="Gene3D" id="3.40.309.10">
    <property type="entry name" value="Aldehyde Dehydrogenase, Chain A, domain 2"/>
    <property type="match status" value="1"/>
</dbReference>
<dbReference type="GO" id="GO:0016620">
    <property type="term" value="F:oxidoreductase activity, acting on the aldehyde or oxo group of donors, NAD or NADP as acceptor"/>
    <property type="evidence" value="ECO:0007669"/>
    <property type="project" value="InterPro"/>
</dbReference>
<evidence type="ECO:0000313" key="8">
    <source>
        <dbReference type="Proteomes" id="UP000789375"/>
    </source>
</evidence>
<dbReference type="PANTHER" id="PTHR43720:SF2">
    <property type="entry name" value="2-AMINOMUCONIC SEMIALDEHYDE DEHYDROGENASE"/>
    <property type="match status" value="1"/>
</dbReference>
<dbReference type="Gene3D" id="3.40.605.10">
    <property type="entry name" value="Aldehyde Dehydrogenase, Chain A, domain 1"/>
    <property type="match status" value="1"/>
</dbReference>
<dbReference type="InterPro" id="IPR016162">
    <property type="entry name" value="Ald_DH_N"/>
</dbReference>
<sequence>MLLLSNFIGGKFASLKEETYIDSYNPSTGKVYARIPNSTEYEINLAVEAAQKAFQTWSKTSRSTRAQIMYKIADILESKLNEFAIAESIDQGKTLEFAKNVDIPRSIYNFRYFAGHILHTEEKSTVMDNIALNYIQRSPLGVAGLISPWNLPLYLLTWKIAPCIAAGCTCVAKPSEFTSVTAYMLCDVFKQAGLPEGVVNIIFGTGSKAGQALVSHPKVPLISFTGGTVTGKKINETCAPLFKKVSLELGGKNANIIFEDCDFEKTVDTSIRAAFSNQGEICLCGSRIFVQKSIYPKFLDAFISQARQLVVGDPKDPKTKVGALISKQHMEKVLKYIELAKEYGGIIECGGIRKKLDGEFSDGYFVEPTVITNIKSSCRVAQEEIFGPVKEAINLANDNQYGLSCSIWSENGRRARRVAESIQVGYVWVNCWMVRDLRVPFGGVKKSGIGREGGEYSMNFFTEQKTILINLKALKLHRYRVELVVSDERCEIGPPIGNANVYNSNTSMLRDDNNKDSLQSFNLSAFFSLTGNVVAVFDEMFEHLLTVLKLGGFLGKDSSGLFVKPFINHFIMDQIMFQQPVSYQHTKQETGTMSLSDRFTLIKLQKRDISNDKSVNRKWNREKLQKNFRVGQAIEGRSVFSRIGAVTSSTFSINHKNLNGCMNTEEIQDFGSIIDVGNKKMNGNRSNHVDFNSNLFVIHEEDGTYSELKLEFEEDNKEKVEVLAPNFQLDPATKRISRILPKKRKFTVDINELDRELEEYMIAAPRKTPPIPPPDIKNNIDDDLIDLIDFDIDFMDMDA</sequence>
<organism evidence="7 8">
    <name type="scientific">Funneliformis mosseae</name>
    <name type="common">Endomycorrhizal fungus</name>
    <name type="synonym">Glomus mosseae</name>
    <dbReference type="NCBI Taxonomy" id="27381"/>
    <lineage>
        <taxon>Eukaryota</taxon>
        <taxon>Fungi</taxon>
        <taxon>Fungi incertae sedis</taxon>
        <taxon>Mucoromycota</taxon>
        <taxon>Glomeromycotina</taxon>
        <taxon>Glomeromycetes</taxon>
        <taxon>Glomerales</taxon>
        <taxon>Glomeraceae</taxon>
        <taxon>Funneliformis</taxon>
    </lineage>
</organism>
<evidence type="ECO:0000256" key="3">
    <source>
        <dbReference type="ARBA" id="ARBA00023027"/>
    </source>
</evidence>
<dbReference type="InterPro" id="IPR016163">
    <property type="entry name" value="Ald_DH_C"/>
</dbReference>
<dbReference type="InterPro" id="IPR016160">
    <property type="entry name" value="Ald_DH_CS_CYS"/>
</dbReference>
<dbReference type="InterPro" id="IPR029510">
    <property type="entry name" value="Ald_DH_CS_GLU"/>
</dbReference>
<name>A0A9N9G784_FUNMO</name>
<dbReference type="CDD" id="cd07093">
    <property type="entry name" value="ALDH_F8_HMSADH"/>
    <property type="match status" value="1"/>
</dbReference>
<dbReference type="PROSITE" id="PS00687">
    <property type="entry name" value="ALDEHYDE_DEHYDR_GLU"/>
    <property type="match status" value="1"/>
</dbReference>
<dbReference type="AlphaFoldDB" id="A0A9N9G784"/>
<dbReference type="FunFam" id="3.40.309.10:FF:000012">
    <property type="entry name" value="Betaine aldehyde dehydrogenase"/>
    <property type="match status" value="1"/>
</dbReference>
<dbReference type="Pfam" id="PF00171">
    <property type="entry name" value="Aldedh"/>
    <property type="match status" value="1"/>
</dbReference>
<dbReference type="FunFam" id="3.40.605.10:FF:000001">
    <property type="entry name" value="Aldehyde dehydrogenase 1"/>
    <property type="match status" value="1"/>
</dbReference>
<dbReference type="PROSITE" id="PS00070">
    <property type="entry name" value="ALDEHYDE_DEHYDR_CYS"/>
    <property type="match status" value="1"/>
</dbReference>
<comment type="caution">
    <text evidence="7">The sequence shown here is derived from an EMBL/GenBank/DDBJ whole genome shotgun (WGS) entry which is preliminary data.</text>
</comment>